<dbReference type="EMBL" id="JARJLG010000149">
    <property type="protein sequence ID" value="KAJ7736335.1"/>
    <property type="molecule type" value="Genomic_DNA"/>
</dbReference>
<evidence type="ECO:0000256" key="5">
    <source>
        <dbReference type="ARBA" id="ARBA00023056"/>
    </source>
</evidence>
<evidence type="ECO:0000256" key="4">
    <source>
        <dbReference type="ARBA" id="ARBA00022679"/>
    </source>
</evidence>
<dbReference type="PROSITE" id="PS50013">
    <property type="entry name" value="CHROMO_2"/>
    <property type="match status" value="1"/>
</dbReference>
<dbReference type="Pfam" id="PF05693">
    <property type="entry name" value="Glycogen_syn"/>
    <property type="match status" value="1"/>
</dbReference>
<sequence>MPKGSKARQSRPKNTAKISARTRRTKTAQLYTIDDVTKAKVFPAPGVPGKEWRYLVKWQGEDANGKSWEPTFQPSDAFVSKDTLEIFWSSASTGDREHEDLSAWDVDEEVCGTSIRTNTELEEEEDDPQIQYSPPDDPNPKATKVYARFDNGCYYPAKVGRAVGDNKWRILFDDGDVRDLALDDLRKGPACKGEVVSVSRDDVVIKDIEEDGTFVVEQRGKAKDFPIPEEDIERFWGERKFDNKSLIDCLPPNFLNSSNPSGLDYEEFVRGTHLGVFPSYYEPWGYTPADCTVMGSITTNLSGFGHKPRGATLSTGAHIRSRTRCGSSRMNESMSRRQRINQRNRVERLSPLLDCMNPGIEYSKSRQLALQRAYPDAFPATEDEVEDYFGAGERQGWMAPSVPASPRFRRTATPGDMVTLMELWALTHDADVATGDERPLRVQPVASMNKKEDLYPFPLVMKGTFRSLSEHDLEKADTVLSQVETNGKVNGH</sequence>
<dbReference type="CDD" id="cd04508">
    <property type="entry name" value="Tudor_SF"/>
    <property type="match status" value="1"/>
</dbReference>
<dbReference type="InterPro" id="IPR008631">
    <property type="entry name" value="Glycogen_synth"/>
</dbReference>
<proteinExistence type="inferred from homology"/>
<evidence type="ECO:0000256" key="2">
    <source>
        <dbReference type="ARBA" id="ARBA00010686"/>
    </source>
</evidence>
<dbReference type="SUPFAM" id="SSF54160">
    <property type="entry name" value="Chromo domain-like"/>
    <property type="match status" value="1"/>
</dbReference>
<dbReference type="AlphaFoldDB" id="A0AAD7I7Y8"/>
<evidence type="ECO:0000313" key="10">
    <source>
        <dbReference type="EMBL" id="KAJ7736335.1"/>
    </source>
</evidence>
<protein>
    <recommendedName>
        <fullName evidence="7">Glycogen [starch] synthase</fullName>
        <ecNumber evidence="7">2.4.1.11</ecNumber>
    </recommendedName>
</protein>
<dbReference type="PANTHER" id="PTHR10176">
    <property type="entry name" value="GLYCOGEN SYNTHASE"/>
    <property type="match status" value="1"/>
</dbReference>
<keyword evidence="5 7" id="KW-0320">Glycogen biosynthesis</keyword>
<dbReference type="Gene3D" id="2.40.50.40">
    <property type="match status" value="1"/>
</dbReference>
<comment type="similarity">
    <text evidence="2 7">Belongs to the glycosyltransferase 3 family.</text>
</comment>
<evidence type="ECO:0000256" key="8">
    <source>
        <dbReference type="SAM" id="MobiDB-lite"/>
    </source>
</evidence>
<comment type="function">
    <text evidence="7">Transfers the glycosyl residue from UDP-Glc to the non-reducing end of alpha-1,4-glucan.</text>
</comment>
<organism evidence="10 11">
    <name type="scientific">Mycena maculata</name>
    <dbReference type="NCBI Taxonomy" id="230809"/>
    <lineage>
        <taxon>Eukaryota</taxon>
        <taxon>Fungi</taxon>
        <taxon>Dikarya</taxon>
        <taxon>Basidiomycota</taxon>
        <taxon>Agaricomycotina</taxon>
        <taxon>Agaricomycetes</taxon>
        <taxon>Agaricomycetidae</taxon>
        <taxon>Agaricales</taxon>
        <taxon>Marasmiineae</taxon>
        <taxon>Mycenaceae</taxon>
        <taxon>Mycena</taxon>
    </lineage>
</organism>
<dbReference type="InterPro" id="IPR016197">
    <property type="entry name" value="Chromo-like_dom_sf"/>
</dbReference>
<dbReference type="GO" id="GO:0005737">
    <property type="term" value="C:cytoplasm"/>
    <property type="evidence" value="ECO:0007669"/>
    <property type="project" value="TreeGrafter"/>
</dbReference>
<comment type="caution">
    <text evidence="10">The sequence shown here is derived from an EMBL/GenBank/DDBJ whole genome shotgun (WGS) entry which is preliminary data.</text>
</comment>
<dbReference type="PANTHER" id="PTHR10176:SF3">
    <property type="entry name" value="GLYCOGEN [STARCH] SYNTHASE"/>
    <property type="match status" value="1"/>
</dbReference>
<evidence type="ECO:0000259" key="9">
    <source>
        <dbReference type="PROSITE" id="PS50013"/>
    </source>
</evidence>
<evidence type="ECO:0000256" key="3">
    <source>
        <dbReference type="ARBA" id="ARBA00022676"/>
    </source>
</evidence>
<feature type="region of interest" description="Disordered" evidence="8">
    <location>
        <begin position="116"/>
        <end position="141"/>
    </location>
</feature>
<keyword evidence="3 7" id="KW-0328">Glycosyltransferase</keyword>
<gene>
    <name evidence="10" type="ORF">DFH07DRAFT_986172</name>
</gene>
<evidence type="ECO:0000256" key="6">
    <source>
        <dbReference type="ARBA" id="ARBA00047345"/>
    </source>
</evidence>
<feature type="region of interest" description="Disordered" evidence="8">
    <location>
        <begin position="1"/>
        <end position="24"/>
    </location>
</feature>
<comment type="catalytic activity">
    <reaction evidence="6">
        <text>[(1-&gt;4)-alpha-D-glucosyl](n) + UDP-alpha-D-glucose = [(1-&gt;4)-alpha-D-glucosyl](n+1) + UDP + H(+)</text>
        <dbReference type="Rhea" id="RHEA:18549"/>
        <dbReference type="Rhea" id="RHEA-COMP:9584"/>
        <dbReference type="Rhea" id="RHEA-COMP:9587"/>
        <dbReference type="ChEBI" id="CHEBI:15378"/>
        <dbReference type="ChEBI" id="CHEBI:15444"/>
        <dbReference type="ChEBI" id="CHEBI:58223"/>
        <dbReference type="ChEBI" id="CHEBI:58885"/>
        <dbReference type="EC" id="2.4.1.11"/>
    </reaction>
    <physiologicalReaction direction="left-to-right" evidence="6">
        <dbReference type="Rhea" id="RHEA:18550"/>
    </physiologicalReaction>
</comment>
<dbReference type="EC" id="2.4.1.11" evidence="7"/>
<dbReference type="GO" id="GO:0005978">
    <property type="term" value="P:glycogen biosynthetic process"/>
    <property type="evidence" value="ECO:0007669"/>
    <property type="project" value="UniProtKB-KW"/>
</dbReference>
<reference evidence="10" key="1">
    <citation type="submission" date="2023-03" db="EMBL/GenBank/DDBJ databases">
        <title>Massive genome expansion in bonnet fungi (Mycena s.s.) driven by repeated elements and novel gene families across ecological guilds.</title>
        <authorList>
            <consortium name="Lawrence Berkeley National Laboratory"/>
            <person name="Harder C.B."/>
            <person name="Miyauchi S."/>
            <person name="Viragh M."/>
            <person name="Kuo A."/>
            <person name="Thoen E."/>
            <person name="Andreopoulos B."/>
            <person name="Lu D."/>
            <person name="Skrede I."/>
            <person name="Drula E."/>
            <person name="Henrissat B."/>
            <person name="Morin E."/>
            <person name="Kohler A."/>
            <person name="Barry K."/>
            <person name="LaButti K."/>
            <person name="Morin E."/>
            <person name="Salamov A."/>
            <person name="Lipzen A."/>
            <person name="Mereny Z."/>
            <person name="Hegedus B."/>
            <person name="Baldrian P."/>
            <person name="Stursova M."/>
            <person name="Weitz H."/>
            <person name="Taylor A."/>
            <person name="Grigoriev I.V."/>
            <person name="Nagy L.G."/>
            <person name="Martin F."/>
            <person name="Kauserud H."/>
        </authorList>
    </citation>
    <scope>NUCLEOTIDE SEQUENCE</scope>
    <source>
        <strain evidence="10">CBHHK188m</strain>
    </source>
</reference>
<dbReference type="GO" id="GO:0006338">
    <property type="term" value="P:chromatin remodeling"/>
    <property type="evidence" value="ECO:0007669"/>
    <property type="project" value="UniProtKB-ARBA"/>
</dbReference>
<accession>A0AAD7I7Y8</accession>
<dbReference type="Proteomes" id="UP001215280">
    <property type="component" value="Unassembled WGS sequence"/>
</dbReference>
<comment type="pathway">
    <text evidence="1 7">Glycan biosynthesis; glycogen biosynthesis.</text>
</comment>
<name>A0AAD7I7Y8_9AGAR</name>
<evidence type="ECO:0000256" key="1">
    <source>
        <dbReference type="ARBA" id="ARBA00004964"/>
    </source>
</evidence>
<feature type="compositionally biased region" description="Basic residues" evidence="8">
    <location>
        <begin position="1"/>
        <end position="11"/>
    </location>
</feature>
<feature type="domain" description="Chromo" evidence="9">
    <location>
        <begin position="31"/>
        <end position="99"/>
    </location>
</feature>
<evidence type="ECO:0000256" key="7">
    <source>
        <dbReference type="RuleBase" id="RU363104"/>
    </source>
</evidence>
<dbReference type="InterPro" id="IPR000953">
    <property type="entry name" value="Chromo/chromo_shadow_dom"/>
</dbReference>
<evidence type="ECO:0000313" key="11">
    <source>
        <dbReference type="Proteomes" id="UP001215280"/>
    </source>
</evidence>
<keyword evidence="4 7" id="KW-0808">Transferase</keyword>
<dbReference type="GO" id="GO:0004373">
    <property type="term" value="F:alpha-1,4-glucan glucosyltransferase (UDP-glucose donor) activity"/>
    <property type="evidence" value="ECO:0007669"/>
    <property type="project" value="UniProtKB-EC"/>
</dbReference>
<dbReference type="Gene3D" id="2.30.30.140">
    <property type="match status" value="1"/>
</dbReference>
<dbReference type="Gene3D" id="3.40.50.2000">
    <property type="entry name" value="Glycogen Phosphorylase B"/>
    <property type="match status" value="1"/>
</dbReference>
<keyword evidence="11" id="KW-1185">Reference proteome</keyword>